<proteinExistence type="predicted"/>
<dbReference type="AlphaFoldDB" id="A0A7C4PIC0"/>
<dbReference type="EMBL" id="DSYK01000234">
    <property type="protein sequence ID" value="HGS21123.1"/>
    <property type="molecule type" value="Genomic_DNA"/>
</dbReference>
<name>A0A7C4PIC0_9CHLR</name>
<organism evidence="3">
    <name type="scientific">Anaerolinea thermolimosa</name>
    <dbReference type="NCBI Taxonomy" id="229919"/>
    <lineage>
        <taxon>Bacteria</taxon>
        <taxon>Bacillati</taxon>
        <taxon>Chloroflexota</taxon>
        <taxon>Anaerolineae</taxon>
        <taxon>Anaerolineales</taxon>
        <taxon>Anaerolineaceae</taxon>
        <taxon>Anaerolinea</taxon>
    </lineage>
</organism>
<keyword evidence="1" id="KW-0472">Membrane</keyword>
<dbReference type="PANTHER" id="PTHR19328">
    <property type="entry name" value="HEDGEHOG-INTERACTING PROTEIN"/>
    <property type="match status" value="1"/>
</dbReference>
<keyword evidence="1" id="KW-0812">Transmembrane</keyword>
<dbReference type="InterPro" id="IPR054539">
    <property type="entry name" value="Beta-prop_PDH"/>
</dbReference>
<dbReference type="InterPro" id="IPR011041">
    <property type="entry name" value="Quinoprot_gluc/sorb_DH_b-prop"/>
</dbReference>
<evidence type="ECO:0000259" key="2">
    <source>
        <dbReference type="Pfam" id="PF22807"/>
    </source>
</evidence>
<comment type="caution">
    <text evidence="3">The sequence shown here is derived from an EMBL/GenBank/DDBJ whole genome shotgun (WGS) entry which is preliminary data.</text>
</comment>
<evidence type="ECO:0000256" key="1">
    <source>
        <dbReference type="SAM" id="Phobius"/>
    </source>
</evidence>
<feature type="domain" description="Pyrroloquinoline quinone-dependent pyranose dehydrogenase beta-propeller" evidence="2">
    <location>
        <begin position="82"/>
        <end position="463"/>
    </location>
</feature>
<protein>
    <submittedName>
        <fullName evidence="3">Sorbosone dehydrogenase</fullName>
    </submittedName>
</protein>
<gene>
    <name evidence="3" type="ORF">ENT37_04560</name>
</gene>
<sequence>MNKERFQIPAPLSGESKTTTPNRFLSSWLRRGFVVLTFFLFAGVLAPFSVTAGTPGPVAYLPLISLGGLPLPPPDEASSRLSVPPGFAIRIYAAGLPARPRLMEMGPDGSLYVALLDAGKIVRLPDRNQDGLADGVETAISGLSGPHNLEWFNGFLYVAQNDKIQRFTDANGDGLYERDTSFQIDLPGPLGHSTRTLHFGPDGKLYVSVGSSCNICDESGPYTSSGYDPRRAAILRFNPDGTIPDDNPFRNNPDTRLRAVWAYGLRNSVDFTWLPSGQLWASSHGSDNLLDNNGQPDTLPPEELVIPVQGGQSHGWPYCYTPVSGLNNPPQPEVRDLRMALPAGFSCAMAIPALFTGPAHAAPIGLGWGPNNEWPSAYRDDLYLALHGSWNTNNPANYRDCKVERILIEGGAVTGSVSFVNGFRAPGQKCGDASSYGRPADVVTSARGEMFISDDKSNRIYRVIYTGN</sequence>
<dbReference type="PANTHER" id="PTHR19328:SF53">
    <property type="entry name" value="MEMBRANE PROTEIN"/>
    <property type="match status" value="1"/>
</dbReference>
<feature type="transmembrane region" description="Helical" evidence="1">
    <location>
        <begin position="32"/>
        <end position="50"/>
    </location>
</feature>
<keyword evidence="1" id="KW-1133">Transmembrane helix</keyword>
<reference evidence="3" key="1">
    <citation type="journal article" date="2020" name="mSystems">
        <title>Genome- and Community-Level Interaction Insights into Carbon Utilization and Element Cycling Functions of Hydrothermarchaeota in Hydrothermal Sediment.</title>
        <authorList>
            <person name="Zhou Z."/>
            <person name="Liu Y."/>
            <person name="Xu W."/>
            <person name="Pan J."/>
            <person name="Luo Z.H."/>
            <person name="Li M."/>
        </authorList>
    </citation>
    <scope>NUCLEOTIDE SEQUENCE [LARGE SCALE GENOMIC DNA]</scope>
    <source>
        <strain evidence="3">SpSt-573</strain>
    </source>
</reference>
<accession>A0A7C4PIC0</accession>
<dbReference type="InterPro" id="IPR011042">
    <property type="entry name" value="6-blade_b-propeller_TolB-like"/>
</dbReference>
<dbReference type="Gene3D" id="2.120.10.30">
    <property type="entry name" value="TolB, C-terminal domain"/>
    <property type="match status" value="1"/>
</dbReference>
<dbReference type="Pfam" id="PF22807">
    <property type="entry name" value="TrAA12"/>
    <property type="match status" value="1"/>
</dbReference>
<evidence type="ECO:0000313" key="3">
    <source>
        <dbReference type="EMBL" id="HGS21123.1"/>
    </source>
</evidence>
<dbReference type="SUPFAM" id="SSF50952">
    <property type="entry name" value="Soluble quinoprotein glucose dehydrogenase"/>
    <property type="match status" value="1"/>
</dbReference>